<dbReference type="PANTHER" id="PTHR33227">
    <property type="entry name" value="STIGMA-SPECIFIC STIG1-LIKE PROTEIN 3"/>
    <property type="match status" value="1"/>
</dbReference>
<organism evidence="4 5">
    <name type="scientific">Crotalaria pallida</name>
    <name type="common">Smooth rattlebox</name>
    <name type="synonym">Crotalaria striata</name>
    <dbReference type="NCBI Taxonomy" id="3830"/>
    <lineage>
        <taxon>Eukaryota</taxon>
        <taxon>Viridiplantae</taxon>
        <taxon>Streptophyta</taxon>
        <taxon>Embryophyta</taxon>
        <taxon>Tracheophyta</taxon>
        <taxon>Spermatophyta</taxon>
        <taxon>Magnoliopsida</taxon>
        <taxon>eudicotyledons</taxon>
        <taxon>Gunneridae</taxon>
        <taxon>Pentapetalae</taxon>
        <taxon>rosids</taxon>
        <taxon>fabids</taxon>
        <taxon>Fabales</taxon>
        <taxon>Fabaceae</taxon>
        <taxon>Papilionoideae</taxon>
        <taxon>50 kb inversion clade</taxon>
        <taxon>genistoids sensu lato</taxon>
        <taxon>core genistoids</taxon>
        <taxon>Crotalarieae</taxon>
        <taxon>Crotalaria</taxon>
    </lineage>
</organism>
<feature type="chain" id="PRO_5042889066" evidence="3">
    <location>
        <begin position="21"/>
        <end position="165"/>
    </location>
</feature>
<accession>A0AAN9E1F8</accession>
<dbReference type="PANTHER" id="PTHR33227:SF6">
    <property type="entry name" value="PROTEIN GRIM REAPER"/>
    <property type="match status" value="1"/>
</dbReference>
<evidence type="ECO:0000313" key="4">
    <source>
        <dbReference type="EMBL" id="KAK7244281.1"/>
    </source>
</evidence>
<dbReference type="Pfam" id="PF04885">
    <property type="entry name" value="Stig1"/>
    <property type="match status" value="1"/>
</dbReference>
<evidence type="ECO:0000256" key="3">
    <source>
        <dbReference type="SAM" id="SignalP"/>
    </source>
</evidence>
<comment type="similarity">
    <text evidence="1">Belongs to the STIG1 family.</text>
</comment>
<gene>
    <name evidence="4" type="ORF">RIF29_39101</name>
</gene>
<reference evidence="4 5" key="1">
    <citation type="submission" date="2024-01" db="EMBL/GenBank/DDBJ databases">
        <title>The genomes of 5 underutilized Papilionoideae crops provide insights into root nodulation and disease resistanc.</title>
        <authorList>
            <person name="Yuan L."/>
        </authorList>
    </citation>
    <scope>NUCLEOTIDE SEQUENCE [LARGE SCALE GENOMIC DNA]</scope>
    <source>
        <strain evidence="4">ZHUSHIDOU_FW_LH</strain>
        <tissue evidence="4">Leaf</tissue>
    </source>
</reference>
<keyword evidence="5" id="KW-1185">Reference proteome</keyword>
<dbReference type="AlphaFoldDB" id="A0AAN9E1F8"/>
<evidence type="ECO:0000313" key="5">
    <source>
        <dbReference type="Proteomes" id="UP001372338"/>
    </source>
</evidence>
<evidence type="ECO:0000256" key="2">
    <source>
        <dbReference type="ARBA" id="ARBA00022729"/>
    </source>
</evidence>
<evidence type="ECO:0000256" key="1">
    <source>
        <dbReference type="ARBA" id="ARBA00006010"/>
    </source>
</evidence>
<feature type="signal peptide" evidence="3">
    <location>
        <begin position="1"/>
        <end position="20"/>
    </location>
</feature>
<dbReference type="Proteomes" id="UP001372338">
    <property type="component" value="Unassembled WGS sequence"/>
</dbReference>
<sequence length="165" mass="18216">MAKTLFKLTTILSLLIVTLSLHYQISFSTTHIEDDDNDNDNDNDNDDEGYYELDTPLPTHFTSRSRFLSTTIIKKGAKCNPVAKNICNGVSANKGTELLQCCKKKCVNVFGDMNNCGQCGKKCNNQQRCCGGICTNILHNVNNCGKCNKKCKPGIPCWIGFCGYA</sequence>
<name>A0AAN9E1F8_CROPI</name>
<keyword evidence="2 3" id="KW-0732">Signal</keyword>
<dbReference type="EMBL" id="JAYWIO010000008">
    <property type="protein sequence ID" value="KAK7244281.1"/>
    <property type="molecule type" value="Genomic_DNA"/>
</dbReference>
<proteinExistence type="inferred from homology"/>
<comment type="caution">
    <text evidence="4">The sequence shown here is derived from an EMBL/GenBank/DDBJ whole genome shotgun (WGS) entry which is preliminary data.</text>
</comment>
<dbReference type="InterPro" id="IPR006969">
    <property type="entry name" value="Stig-like"/>
</dbReference>
<protein>
    <submittedName>
        <fullName evidence="4">Uncharacterized protein</fullName>
    </submittedName>
</protein>